<dbReference type="EMBL" id="BQMJ01000005">
    <property type="protein sequence ID" value="GJQ08898.1"/>
    <property type="molecule type" value="Genomic_DNA"/>
</dbReference>
<proteinExistence type="predicted"/>
<keyword evidence="2" id="KW-1185">Reference proteome</keyword>
<protein>
    <submittedName>
        <fullName evidence="1">Uncharacterized protein</fullName>
    </submittedName>
</protein>
<sequence length="146" mass="16754">MPPKGQQKKNYPNYKICPISKNTVGKTWSTSKKLCNTKNQVKNAISYRGDGTQTASTFLKAVKKTSYSKLGDKEKSTNVQNVWQYNGEEVKTSYILEQYQKNACSSSKNSRNETRVYKLNHGKRGGMKLEKTQHETEEIQELVCYR</sequence>
<reference evidence="1" key="2">
    <citation type="submission" date="2022-01" db="EMBL/GenBank/DDBJ databases">
        <authorList>
            <person name="Hirooka S."/>
            <person name="Miyagishima S.Y."/>
        </authorList>
    </citation>
    <scope>NUCLEOTIDE SEQUENCE</scope>
    <source>
        <strain evidence="1">NBRC 102759</strain>
    </source>
</reference>
<dbReference type="OrthoDB" id="10392318at2759"/>
<name>A0A9C7PQK1_9RHOD</name>
<reference evidence="1" key="1">
    <citation type="journal article" date="2022" name="Proc. Natl. Acad. Sci. U.S.A.">
        <title>Life cycle and functional genomics of the unicellular red alga Galdieria for elucidating algal and plant evolution and industrial use.</title>
        <authorList>
            <person name="Hirooka S."/>
            <person name="Itabashi T."/>
            <person name="Ichinose T.M."/>
            <person name="Onuma R."/>
            <person name="Fujiwara T."/>
            <person name="Yamashita S."/>
            <person name="Jong L.W."/>
            <person name="Tomita R."/>
            <person name="Iwane A.H."/>
            <person name="Miyagishima S.Y."/>
        </authorList>
    </citation>
    <scope>NUCLEOTIDE SEQUENCE</scope>
    <source>
        <strain evidence="1">NBRC 102759</strain>
    </source>
</reference>
<gene>
    <name evidence="1" type="ORF">GpartN1_g689.t1</name>
</gene>
<organism evidence="1 2">
    <name type="scientific">Galdieria partita</name>
    <dbReference type="NCBI Taxonomy" id="83374"/>
    <lineage>
        <taxon>Eukaryota</taxon>
        <taxon>Rhodophyta</taxon>
        <taxon>Bangiophyceae</taxon>
        <taxon>Galdieriales</taxon>
        <taxon>Galdieriaceae</taxon>
        <taxon>Galdieria</taxon>
    </lineage>
</organism>
<dbReference type="AlphaFoldDB" id="A0A9C7PQK1"/>
<accession>A0A9C7PQK1</accession>
<evidence type="ECO:0000313" key="2">
    <source>
        <dbReference type="Proteomes" id="UP001061958"/>
    </source>
</evidence>
<comment type="caution">
    <text evidence="1">The sequence shown here is derived from an EMBL/GenBank/DDBJ whole genome shotgun (WGS) entry which is preliminary data.</text>
</comment>
<dbReference type="Proteomes" id="UP001061958">
    <property type="component" value="Unassembled WGS sequence"/>
</dbReference>
<evidence type="ECO:0000313" key="1">
    <source>
        <dbReference type="EMBL" id="GJQ08898.1"/>
    </source>
</evidence>